<evidence type="ECO:0000259" key="3">
    <source>
        <dbReference type="Pfam" id="PF13511"/>
    </source>
</evidence>
<keyword evidence="5" id="KW-1185">Reference proteome</keyword>
<dbReference type="Proteomes" id="UP000290637">
    <property type="component" value="Chromosome"/>
</dbReference>
<evidence type="ECO:0000256" key="1">
    <source>
        <dbReference type="SAM" id="MobiDB-lite"/>
    </source>
</evidence>
<feature type="chain" id="PRO_5020663670" evidence="2">
    <location>
        <begin position="22"/>
        <end position="165"/>
    </location>
</feature>
<dbReference type="InterPro" id="IPR025392">
    <property type="entry name" value="DUF4124"/>
</dbReference>
<protein>
    <submittedName>
        <fullName evidence="4">DUF4124 domain-containing protein</fullName>
    </submittedName>
</protein>
<name>A0A4P6L2X0_9BURK</name>
<dbReference type="AlphaFoldDB" id="A0A4P6L2X0"/>
<evidence type="ECO:0000313" key="5">
    <source>
        <dbReference type="Proteomes" id="UP000290637"/>
    </source>
</evidence>
<feature type="signal peptide" evidence="2">
    <location>
        <begin position="1"/>
        <end position="21"/>
    </location>
</feature>
<dbReference type="KEGG" id="plue:EWM63_24565"/>
<dbReference type="EMBL" id="CP035913">
    <property type="protein sequence ID" value="QBE65761.1"/>
    <property type="molecule type" value="Genomic_DNA"/>
</dbReference>
<dbReference type="RefSeq" id="WP_130188870.1">
    <property type="nucleotide sequence ID" value="NZ_CP035913.1"/>
</dbReference>
<proteinExistence type="predicted"/>
<reference evidence="4 5" key="1">
    <citation type="submission" date="2019-02" db="EMBL/GenBank/DDBJ databases">
        <title>Draft Genome Sequences of Six Type Strains of the Genus Massilia.</title>
        <authorList>
            <person name="Miess H."/>
            <person name="Frediansyhah A."/>
            <person name="Gross H."/>
        </authorList>
    </citation>
    <scope>NUCLEOTIDE SEQUENCE [LARGE SCALE GENOMIC DNA]</scope>
    <source>
        <strain evidence="4 5">DSM 17473</strain>
    </source>
</reference>
<organism evidence="4 5">
    <name type="scientific">Pseudoduganella lutea</name>
    <dbReference type="NCBI Taxonomy" id="321985"/>
    <lineage>
        <taxon>Bacteria</taxon>
        <taxon>Pseudomonadati</taxon>
        <taxon>Pseudomonadota</taxon>
        <taxon>Betaproteobacteria</taxon>
        <taxon>Burkholderiales</taxon>
        <taxon>Oxalobacteraceae</taxon>
        <taxon>Telluria group</taxon>
        <taxon>Pseudoduganella</taxon>
    </lineage>
</organism>
<feature type="region of interest" description="Disordered" evidence="1">
    <location>
        <begin position="30"/>
        <end position="103"/>
    </location>
</feature>
<dbReference type="OrthoDB" id="9181422at2"/>
<accession>A0A4P6L2X0</accession>
<dbReference type="Pfam" id="PF13511">
    <property type="entry name" value="DUF4124"/>
    <property type="match status" value="1"/>
</dbReference>
<gene>
    <name evidence="4" type="ORF">EWM63_24565</name>
</gene>
<feature type="compositionally biased region" description="Basic and acidic residues" evidence="1">
    <location>
        <begin position="84"/>
        <end position="95"/>
    </location>
</feature>
<sequence>MKQCHRISAALLLTCCAAAHAQWEWKDAKGGRHFSDQPPPASVPPSRILKAPRGQLPDLRRELAEPAPAAPAPPAKAVPSTAERNARFEERRAEAARQAQEAGVKTQAKAAAAVTCDNARTNLRVLESGIRIATTGKDGEPAFLDDAQKAEQIQRNRDTLAAQCK</sequence>
<evidence type="ECO:0000313" key="4">
    <source>
        <dbReference type="EMBL" id="QBE65761.1"/>
    </source>
</evidence>
<keyword evidence="2" id="KW-0732">Signal</keyword>
<feature type="domain" description="DUF4124" evidence="3">
    <location>
        <begin position="9"/>
        <end position="66"/>
    </location>
</feature>
<evidence type="ECO:0000256" key="2">
    <source>
        <dbReference type="SAM" id="SignalP"/>
    </source>
</evidence>